<name>A0A5C3K986_COPMA</name>
<keyword evidence="3" id="KW-1185">Reference proteome</keyword>
<feature type="compositionally biased region" description="Basic residues" evidence="1">
    <location>
        <begin position="92"/>
        <end position="104"/>
    </location>
</feature>
<dbReference type="AlphaFoldDB" id="A0A5C3K986"/>
<reference evidence="2 3" key="1">
    <citation type="journal article" date="2019" name="Nat. Ecol. Evol.">
        <title>Megaphylogeny resolves global patterns of mushroom evolution.</title>
        <authorList>
            <person name="Varga T."/>
            <person name="Krizsan K."/>
            <person name="Foldi C."/>
            <person name="Dima B."/>
            <person name="Sanchez-Garcia M."/>
            <person name="Sanchez-Ramirez S."/>
            <person name="Szollosi G.J."/>
            <person name="Szarkandi J.G."/>
            <person name="Papp V."/>
            <person name="Albert L."/>
            <person name="Andreopoulos W."/>
            <person name="Angelini C."/>
            <person name="Antonin V."/>
            <person name="Barry K.W."/>
            <person name="Bougher N.L."/>
            <person name="Buchanan P."/>
            <person name="Buyck B."/>
            <person name="Bense V."/>
            <person name="Catcheside P."/>
            <person name="Chovatia M."/>
            <person name="Cooper J."/>
            <person name="Damon W."/>
            <person name="Desjardin D."/>
            <person name="Finy P."/>
            <person name="Geml J."/>
            <person name="Haridas S."/>
            <person name="Hughes K."/>
            <person name="Justo A."/>
            <person name="Karasinski D."/>
            <person name="Kautmanova I."/>
            <person name="Kiss B."/>
            <person name="Kocsube S."/>
            <person name="Kotiranta H."/>
            <person name="LaButti K.M."/>
            <person name="Lechner B.E."/>
            <person name="Liimatainen K."/>
            <person name="Lipzen A."/>
            <person name="Lukacs Z."/>
            <person name="Mihaltcheva S."/>
            <person name="Morgado L.N."/>
            <person name="Niskanen T."/>
            <person name="Noordeloos M.E."/>
            <person name="Ohm R.A."/>
            <person name="Ortiz-Santana B."/>
            <person name="Ovrebo C."/>
            <person name="Racz N."/>
            <person name="Riley R."/>
            <person name="Savchenko A."/>
            <person name="Shiryaev A."/>
            <person name="Soop K."/>
            <person name="Spirin V."/>
            <person name="Szebenyi C."/>
            <person name="Tomsovsky M."/>
            <person name="Tulloss R.E."/>
            <person name="Uehling J."/>
            <person name="Grigoriev I.V."/>
            <person name="Vagvolgyi C."/>
            <person name="Papp T."/>
            <person name="Martin F.M."/>
            <person name="Miettinen O."/>
            <person name="Hibbett D.S."/>
            <person name="Nagy L.G."/>
        </authorList>
    </citation>
    <scope>NUCLEOTIDE SEQUENCE [LARGE SCALE GENOMIC DNA]</scope>
    <source>
        <strain evidence="2 3">CBS 121175</strain>
    </source>
</reference>
<dbReference type="EMBL" id="ML210696">
    <property type="protein sequence ID" value="TFK16630.1"/>
    <property type="molecule type" value="Genomic_DNA"/>
</dbReference>
<dbReference type="Proteomes" id="UP000307440">
    <property type="component" value="Unassembled WGS sequence"/>
</dbReference>
<accession>A0A5C3K986</accession>
<feature type="compositionally biased region" description="Polar residues" evidence="1">
    <location>
        <begin position="67"/>
        <end position="77"/>
    </location>
</feature>
<organism evidence="2 3">
    <name type="scientific">Coprinopsis marcescibilis</name>
    <name type="common">Agaric fungus</name>
    <name type="synonym">Psathyrella marcescibilis</name>
    <dbReference type="NCBI Taxonomy" id="230819"/>
    <lineage>
        <taxon>Eukaryota</taxon>
        <taxon>Fungi</taxon>
        <taxon>Dikarya</taxon>
        <taxon>Basidiomycota</taxon>
        <taxon>Agaricomycotina</taxon>
        <taxon>Agaricomycetes</taxon>
        <taxon>Agaricomycetidae</taxon>
        <taxon>Agaricales</taxon>
        <taxon>Agaricineae</taxon>
        <taxon>Psathyrellaceae</taxon>
        <taxon>Coprinopsis</taxon>
    </lineage>
</organism>
<proteinExistence type="predicted"/>
<evidence type="ECO:0000313" key="2">
    <source>
        <dbReference type="EMBL" id="TFK16630.1"/>
    </source>
</evidence>
<sequence length="163" mass="18097">MESVLDSAEYQDTQGRCYALEGALPGLLTAAPFGYECRKDGSAHRFSALEEDSPSVLWPGSVPPSRTVLSPFTSPGTLSEPLPEIDAERLLPAKKNRGNRRRKSTIQQSTRGSVKSQKKAGKEKMESPHGSPSFFRSMKLPERYHMTLVSEQHLEDGSRKLQH</sequence>
<feature type="compositionally biased region" description="Polar residues" evidence="1">
    <location>
        <begin position="105"/>
        <end position="115"/>
    </location>
</feature>
<protein>
    <submittedName>
        <fullName evidence="2">Uncharacterized protein</fullName>
    </submittedName>
</protein>
<gene>
    <name evidence="2" type="ORF">FA15DRAFT_416524</name>
</gene>
<feature type="region of interest" description="Disordered" evidence="1">
    <location>
        <begin position="48"/>
        <end position="139"/>
    </location>
</feature>
<evidence type="ECO:0000256" key="1">
    <source>
        <dbReference type="SAM" id="MobiDB-lite"/>
    </source>
</evidence>
<evidence type="ECO:0000313" key="3">
    <source>
        <dbReference type="Proteomes" id="UP000307440"/>
    </source>
</evidence>